<name>X1EMJ4_9ZZZZ</name>
<dbReference type="AlphaFoldDB" id="X1EMJ4"/>
<protein>
    <submittedName>
        <fullName evidence="1">Uncharacterized protein</fullName>
    </submittedName>
</protein>
<proteinExistence type="predicted"/>
<organism evidence="1">
    <name type="scientific">marine sediment metagenome</name>
    <dbReference type="NCBI Taxonomy" id="412755"/>
    <lineage>
        <taxon>unclassified sequences</taxon>
        <taxon>metagenomes</taxon>
        <taxon>ecological metagenomes</taxon>
    </lineage>
</organism>
<comment type="caution">
    <text evidence="1">The sequence shown here is derived from an EMBL/GenBank/DDBJ whole genome shotgun (WGS) entry which is preliminary data.</text>
</comment>
<accession>X1EMJ4</accession>
<gene>
    <name evidence="1" type="ORF">S01H4_53510</name>
</gene>
<evidence type="ECO:0000313" key="1">
    <source>
        <dbReference type="EMBL" id="GAH18344.1"/>
    </source>
</evidence>
<dbReference type="EMBL" id="BART01030698">
    <property type="protein sequence ID" value="GAH18344.1"/>
    <property type="molecule type" value="Genomic_DNA"/>
</dbReference>
<sequence>MKEKILRSCDNCAKETLQGFNKMSDGKVKEGFSDVKNTVFGKDELAKQSGQALMKTALNNKRGKIEKKLRKKGLTEEQITEGLSMFDQEVQ</sequence>
<reference evidence="1" key="1">
    <citation type="journal article" date="2014" name="Front. Microbiol.">
        <title>High frequency of phylogenetically diverse reductive dehalogenase-homologous genes in deep subseafloor sedimentary metagenomes.</title>
        <authorList>
            <person name="Kawai M."/>
            <person name="Futagami T."/>
            <person name="Toyoda A."/>
            <person name="Takaki Y."/>
            <person name="Nishi S."/>
            <person name="Hori S."/>
            <person name="Arai W."/>
            <person name="Tsubouchi T."/>
            <person name="Morono Y."/>
            <person name="Uchiyama I."/>
            <person name="Ito T."/>
            <person name="Fujiyama A."/>
            <person name="Inagaki F."/>
            <person name="Takami H."/>
        </authorList>
    </citation>
    <scope>NUCLEOTIDE SEQUENCE</scope>
    <source>
        <strain evidence="1">Expedition CK06-06</strain>
    </source>
</reference>